<proteinExistence type="predicted"/>
<evidence type="ECO:0000313" key="3">
    <source>
        <dbReference type="EMBL" id="KAH3847131.1"/>
    </source>
</evidence>
<dbReference type="Pfam" id="PF00089">
    <property type="entry name" value="Trypsin"/>
    <property type="match status" value="1"/>
</dbReference>
<dbReference type="EMBL" id="JAIWYP010000003">
    <property type="protein sequence ID" value="KAH3847131.1"/>
    <property type="molecule type" value="Genomic_DNA"/>
</dbReference>
<evidence type="ECO:0000256" key="1">
    <source>
        <dbReference type="ARBA" id="ARBA00023157"/>
    </source>
</evidence>
<comment type="caution">
    <text evidence="3">The sequence shown here is derived from an EMBL/GenBank/DDBJ whole genome shotgun (WGS) entry which is preliminary data.</text>
</comment>
<keyword evidence="1" id="KW-1015">Disulfide bond</keyword>
<dbReference type="PANTHER" id="PTHR24252:SF7">
    <property type="entry name" value="HYALIN"/>
    <property type="match status" value="1"/>
</dbReference>
<reference evidence="3" key="1">
    <citation type="journal article" date="2019" name="bioRxiv">
        <title>The Genome of the Zebra Mussel, Dreissena polymorpha: A Resource for Invasive Species Research.</title>
        <authorList>
            <person name="McCartney M.A."/>
            <person name="Auch B."/>
            <person name="Kono T."/>
            <person name="Mallez S."/>
            <person name="Zhang Y."/>
            <person name="Obille A."/>
            <person name="Becker A."/>
            <person name="Abrahante J.E."/>
            <person name="Garbe J."/>
            <person name="Badalamenti J.P."/>
            <person name="Herman A."/>
            <person name="Mangelson H."/>
            <person name="Liachko I."/>
            <person name="Sullivan S."/>
            <person name="Sone E.D."/>
            <person name="Koren S."/>
            <person name="Silverstein K.A.T."/>
            <person name="Beckman K.B."/>
            <person name="Gohl D.M."/>
        </authorList>
    </citation>
    <scope>NUCLEOTIDE SEQUENCE</scope>
    <source>
        <strain evidence="3">Duluth1</strain>
        <tissue evidence="3">Whole animal</tissue>
    </source>
</reference>
<dbReference type="GO" id="GO:0006508">
    <property type="term" value="P:proteolysis"/>
    <property type="evidence" value="ECO:0007669"/>
    <property type="project" value="InterPro"/>
</dbReference>
<dbReference type="InterPro" id="IPR009003">
    <property type="entry name" value="Peptidase_S1_PA"/>
</dbReference>
<dbReference type="Proteomes" id="UP000828390">
    <property type="component" value="Unassembled WGS sequence"/>
</dbReference>
<evidence type="ECO:0000259" key="2">
    <source>
        <dbReference type="Pfam" id="PF00089"/>
    </source>
</evidence>
<organism evidence="3 4">
    <name type="scientific">Dreissena polymorpha</name>
    <name type="common">Zebra mussel</name>
    <name type="synonym">Mytilus polymorpha</name>
    <dbReference type="NCBI Taxonomy" id="45954"/>
    <lineage>
        <taxon>Eukaryota</taxon>
        <taxon>Metazoa</taxon>
        <taxon>Spiralia</taxon>
        <taxon>Lophotrochozoa</taxon>
        <taxon>Mollusca</taxon>
        <taxon>Bivalvia</taxon>
        <taxon>Autobranchia</taxon>
        <taxon>Heteroconchia</taxon>
        <taxon>Euheterodonta</taxon>
        <taxon>Imparidentia</taxon>
        <taxon>Neoheterodontei</taxon>
        <taxon>Myida</taxon>
        <taxon>Dreissenoidea</taxon>
        <taxon>Dreissenidae</taxon>
        <taxon>Dreissena</taxon>
    </lineage>
</organism>
<evidence type="ECO:0000313" key="4">
    <source>
        <dbReference type="Proteomes" id="UP000828390"/>
    </source>
</evidence>
<protein>
    <recommendedName>
        <fullName evidence="2">Peptidase S1 domain-containing protein</fullName>
    </recommendedName>
</protein>
<dbReference type="GO" id="GO:0004252">
    <property type="term" value="F:serine-type endopeptidase activity"/>
    <property type="evidence" value="ECO:0007669"/>
    <property type="project" value="InterPro"/>
</dbReference>
<dbReference type="PANTHER" id="PTHR24252">
    <property type="entry name" value="ACROSIN-RELATED"/>
    <property type="match status" value="1"/>
</dbReference>
<sequence length="80" mass="9051">MRTMFSQYEQELYPVELFLHSGYNSLTVVNDIALIRLNSSIRLNDHVRPVCLPKSPKKIPVGTRCTVIGWGKQGDSCKSI</sequence>
<reference evidence="3" key="2">
    <citation type="submission" date="2020-11" db="EMBL/GenBank/DDBJ databases">
        <authorList>
            <person name="McCartney M.A."/>
            <person name="Auch B."/>
            <person name="Kono T."/>
            <person name="Mallez S."/>
            <person name="Becker A."/>
            <person name="Gohl D.M."/>
            <person name="Silverstein K.A.T."/>
            <person name="Koren S."/>
            <person name="Bechman K.B."/>
            <person name="Herman A."/>
            <person name="Abrahante J.E."/>
            <person name="Garbe J."/>
        </authorList>
    </citation>
    <scope>NUCLEOTIDE SEQUENCE</scope>
    <source>
        <strain evidence="3">Duluth1</strain>
        <tissue evidence="3">Whole animal</tissue>
    </source>
</reference>
<dbReference type="InterPro" id="IPR043504">
    <property type="entry name" value="Peptidase_S1_PA_chymotrypsin"/>
</dbReference>
<gene>
    <name evidence="3" type="ORF">DPMN_089446</name>
</gene>
<feature type="domain" description="Peptidase S1" evidence="2">
    <location>
        <begin position="10"/>
        <end position="74"/>
    </location>
</feature>
<dbReference type="SUPFAM" id="SSF50494">
    <property type="entry name" value="Trypsin-like serine proteases"/>
    <property type="match status" value="1"/>
</dbReference>
<dbReference type="InterPro" id="IPR001254">
    <property type="entry name" value="Trypsin_dom"/>
</dbReference>
<name>A0A9D4KWE8_DREPO</name>
<dbReference type="Gene3D" id="2.40.10.10">
    <property type="entry name" value="Trypsin-like serine proteases"/>
    <property type="match status" value="1"/>
</dbReference>
<keyword evidence="4" id="KW-1185">Reference proteome</keyword>
<dbReference type="AlphaFoldDB" id="A0A9D4KWE8"/>
<accession>A0A9D4KWE8</accession>